<protein>
    <submittedName>
        <fullName evidence="1">Uncharacterized protein</fullName>
    </submittedName>
</protein>
<evidence type="ECO:0000313" key="1">
    <source>
        <dbReference type="EMBL" id="CCV02091.1"/>
    </source>
</evidence>
<proteinExistence type="predicted"/>
<dbReference type="KEGG" id="vg:18501445"/>
<name>W8W225_9VIRU</name>
<dbReference type="EMBL" id="HF920635">
    <property type="protein sequence ID" value="CCV02091.1"/>
    <property type="molecule type" value="Genomic_DNA"/>
</dbReference>
<gene>
    <name evidence="1" type="primary">073L</name>
    <name evidence="1" type="ORF">IIV25_073L</name>
</gene>
<dbReference type="GeneID" id="18501445"/>
<accession>W8W225</accession>
<keyword evidence="2" id="KW-1185">Reference proteome</keyword>
<dbReference type="RefSeq" id="YP_009010606.1">
    <property type="nucleotide sequence ID" value="NC_023613.1"/>
</dbReference>
<dbReference type="Proteomes" id="UP000097612">
    <property type="component" value="Segment"/>
</dbReference>
<reference evidence="1 2" key="1">
    <citation type="journal article" date="2013" name="Arch. Virol.">
        <title>Complete genome sequence of invertebrate iridovirus IIV-25 isolated from a blackfly larva.</title>
        <authorList>
            <person name="Piegu B."/>
            <person name="Guizard S."/>
            <person name="Spears T."/>
            <person name="Cruaud C."/>
            <person name="Couloux A."/>
            <person name="Bideshi D.K."/>
            <person name="Federici B.A."/>
            <person name="Bigot Y."/>
        </authorList>
    </citation>
    <scope>NUCLEOTIDE SEQUENCE [LARGE SCALE GENOMIC DNA]</scope>
</reference>
<dbReference type="OrthoDB" id="30612at10239"/>
<organism evidence="1 2">
    <name type="scientific">Invertebrate iridovirus 25</name>
    <dbReference type="NCBI Taxonomy" id="1301280"/>
    <lineage>
        <taxon>Viruses</taxon>
        <taxon>Varidnaviria</taxon>
        <taxon>Bamfordvirae</taxon>
        <taxon>Nucleocytoviricota</taxon>
        <taxon>Megaviricetes</taxon>
        <taxon>Pimascovirales</taxon>
        <taxon>Pimascovirales incertae sedis</taxon>
        <taxon>Iridoviridae</taxon>
        <taxon>Betairidovirinae</taxon>
        <taxon>Chloriridovirus</taxon>
        <taxon>Chloriridovirus simulium2</taxon>
    </lineage>
</organism>
<evidence type="ECO:0000313" key="2">
    <source>
        <dbReference type="Proteomes" id="UP000097612"/>
    </source>
</evidence>
<sequence>MKREVLLVLPILLLVDLYNCQSPGDIGSRCQRNEDCHSYLACSHNVCTACVKPGIVCIPGSTGFLSKCCDGTTCELIPGLNGTSQCMPNSNNCRTNADCSYPYSCLFRLGKCGLCHPNGERCTLPYDSLECCSSYCRIGLNPDGSGMCADPQEYSVVQTTTNGRYNRNIVVSDVNKDITITNNTVYESWMPSIYRNDNNFTTTTTTEKIESWIPSIYSRNTNTTTTTETPRPCSDGSQCGINMCINNMCTKCQYINTFCEKSDDCCKSKHTSIVCAVANHKQHIVGYHIYNKKICTLEYD</sequence>